<dbReference type="PANTHER" id="PTHR37828">
    <property type="entry name" value="GSR2449 PROTEIN"/>
    <property type="match status" value="1"/>
</dbReference>
<comment type="similarity">
    <text evidence="1">Belongs to the YciI family.</text>
</comment>
<dbReference type="EMBL" id="BSNI01000002">
    <property type="protein sequence ID" value="GLQ16483.1"/>
    <property type="molecule type" value="Genomic_DNA"/>
</dbReference>
<sequence>MFVILLKFADKSKAKEHMQGHNDWIDQGIKDGTFLVVGSLQPNLGGAIISVGSNRADIEARINQDPFVKHSVVDAEILEITPNRIADAMAGVIQ</sequence>
<evidence type="ECO:0000313" key="3">
    <source>
        <dbReference type="EMBL" id="GLQ16483.1"/>
    </source>
</evidence>
<dbReference type="RefSeq" id="WP_284362127.1">
    <property type="nucleotide sequence ID" value="NZ_BSNI01000002.1"/>
</dbReference>
<dbReference type="Gene3D" id="3.30.70.1060">
    <property type="entry name" value="Dimeric alpha+beta barrel"/>
    <property type="match status" value="1"/>
</dbReference>
<reference evidence="3" key="1">
    <citation type="journal article" date="2014" name="Int. J. Syst. Evol. Microbiol.">
        <title>Complete genome of a new Firmicutes species belonging to the dominant human colonic microbiota ('Ruminococcus bicirculans') reveals two chromosomes and a selective capacity to utilize plant glucans.</title>
        <authorList>
            <consortium name="NISC Comparative Sequencing Program"/>
            <person name="Wegmann U."/>
            <person name="Louis P."/>
            <person name="Goesmann A."/>
            <person name="Henrissat B."/>
            <person name="Duncan S.H."/>
            <person name="Flint H.J."/>
        </authorList>
    </citation>
    <scope>NUCLEOTIDE SEQUENCE</scope>
    <source>
        <strain evidence="3">NBRC 107169</strain>
    </source>
</reference>
<dbReference type="Pfam" id="PF03795">
    <property type="entry name" value="YCII"/>
    <property type="match status" value="1"/>
</dbReference>
<evidence type="ECO:0000313" key="4">
    <source>
        <dbReference type="Proteomes" id="UP001161405"/>
    </source>
</evidence>
<organism evidence="3 4">
    <name type="scientific">Maritalea porphyrae</name>
    <dbReference type="NCBI Taxonomy" id="880732"/>
    <lineage>
        <taxon>Bacteria</taxon>
        <taxon>Pseudomonadati</taxon>
        <taxon>Pseudomonadota</taxon>
        <taxon>Alphaproteobacteria</taxon>
        <taxon>Hyphomicrobiales</taxon>
        <taxon>Devosiaceae</taxon>
        <taxon>Maritalea</taxon>
    </lineage>
</organism>
<feature type="domain" description="YCII-related" evidence="2">
    <location>
        <begin position="2"/>
        <end position="78"/>
    </location>
</feature>
<proteinExistence type="inferred from homology"/>
<dbReference type="InterPro" id="IPR011008">
    <property type="entry name" value="Dimeric_a/b-barrel"/>
</dbReference>
<comment type="caution">
    <text evidence="3">The sequence shown here is derived from an EMBL/GenBank/DDBJ whole genome shotgun (WGS) entry which is preliminary data.</text>
</comment>
<dbReference type="InterPro" id="IPR005545">
    <property type="entry name" value="YCII"/>
</dbReference>
<dbReference type="SUPFAM" id="SSF54909">
    <property type="entry name" value="Dimeric alpha+beta barrel"/>
    <property type="match status" value="1"/>
</dbReference>
<name>A0ABQ5UMP1_9HYPH</name>
<dbReference type="PANTHER" id="PTHR37828:SF1">
    <property type="entry name" value="YCII-RELATED DOMAIN-CONTAINING PROTEIN"/>
    <property type="match status" value="1"/>
</dbReference>
<keyword evidence="4" id="KW-1185">Reference proteome</keyword>
<accession>A0ABQ5UMP1</accession>
<evidence type="ECO:0000259" key="2">
    <source>
        <dbReference type="Pfam" id="PF03795"/>
    </source>
</evidence>
<protein>
    <recommendedName>
        <fullName evidence="2">YCII-related domain-containing protein</fullName>
    </recommendedName>
</protein>
<reference evidence="3" key="2">
    <citation type="submission" date="2023-01" db="EMBL/GenBank/DDBJ databases">
        <title>Draft genome sequence of Maritalea porphyrae strain NBRC 107169.</title>
        <authorList>
            <person name="Sun Q."/>
            <person name="Mori K."/>
        </authorList>
    </citation>
    <scope>NUCLEOTIDE SEQUENCE</scope>
    <source>
        <strain evidence="3">NBRC 107169</strain>
    </source>
</reference>
<evidence type="ECO:0000256" key="1">
    <source>
        <dbReference type="ARBA" id="ARBA00007689"/>
    </source>
</evidence>
<dbReference type="Proteomes" id="UP001161405">
    <property type="component" value="Unassembled WGS sequence"/>
</dbReference>
<gene>
    <name evidence="3" type="ORF">GCM10007879_07320</name>
</gene>